<dbReference type="InterPro" id="IPR008323">
    <property type="entry name" value="UCP033563"/>
</dbReference>
<protein>
    <submittedName>
        <fullName evidence="2">DUF1015 family protein</fullName>
    </submittedName>
</protein>
<dbReference type="PANTHER" id="PTHR36454:SF1">
    <property type="entry name" value="DUF1015 DOMAIN-CONTAINING PROTEIN"/>
    <property type="match status" value="1"/>
</dbReference>
<reference evidence="2" key="1">
    <citation type="submission" date="2019-10" db="EMBL/GenBank/DDBJ databases">
        <title>Nonomuraea sp. nov., isolated from Phyllanthus amarus.</title>
        <authorList>
            <person name="Klykleung N."/>
            <person name="Tanasupawat S."/>
        </authorList>
    </citation>
    <scope>NUCLEOTIDE SEQUENCE [LARGE SCALE GENOMIC DNA]</scope>
    <source>
        <strain evidence="2">3MP-10</strain>
    </source>
</reference>
<feature type="region of interest" description="Disordered" evidence="1">
    <location>
        <begin position="404"/>
        <end position="441"/>
    </location>
</feature>
<dbReference type="RefSeq" id="WP_139675449.1">
    <property type="nucleotide sequence ID" value="NZ_VDLY02000031.1"/>
</dbReference>
<name>A0A5N5ZQ70_9ACTN</name>
<dbReference type="EMBL" id="VDLY02000031">
    <property type="protein sequence ID" value="KAB8157866.1"/>
    <property type="molecule type" value="Genomic_DNA"/>
</dbReference>
<dbReference type="Proteomes" id="UP000314251">
    <property type="component" value="Unassembled WGS sequence"/>
</dbReference>
<dbReference type="PIRSF" id="PIRSF033563">
    <property type="entry name" value="UCP033563"/>
    <property type="match status" value="1"/>
</dbReference>
<organism evidence="2 3">
    <name type="scientific">Streptomyces mimosae</name>
    <dbReference type="NCBI Taxonomy" id="2586635"/>
    <lineage>
        <taxon>Bacteria</taxon>
        <taxon>Bacillati</taxon>
        <taxon>Actinomycetota</taxon>
        <taxon>Actinomycetes</taxon>
        <taxon>Kitasatosporales</taxon>
        <taxon>Streptomycetaceae</taxon>
        <taxon>Streptomyces</taxon>
    </lineage>
</organism>
<dbReference type="OrthoDB" id="9781616at2"/>
<dbReference type="Pfam" id="PF06245">
    <property type="entry name" value="DUF1015"/>
    <property type="match status" value="1"/>
</dbReference>
<evidence type="ECO:0000256" key="1">
    <source>
        <dbReference type="SAM" id="MobiDB-lite"/>
    </source>
</evidence>
<evidence type="ECO:0000313" key="3">
    <source>
        <dbReference type="Proteomes" id="UP000314251"/>
    </source>
</evidence>
<proteinExistence type="predicted"/>
<dbReference type="PANTHER" id="PTHR36454">
    <property type="entry name" value="LMO2823 PROTEIN"/>
    <property type="match status" value="1"/>
</dbReference>
<dbReference type="AlphaFoldDB" id="A0A5N5ZQ70"/>
<gene>
    <name evidence="2" type="ORF">FH607_030000</name>
</gene>
<evidence type="ECO:0000313" key="2">
    <source>
        <dbReference type="EMBL" id="KAB8157866.1"/>
    </source>
</evidence>
<keyword evidence="3" id="KW-1185">Reference proteome</keyword>
<comment type="caution">
    <text evidence="2">The sequence shown here is derived from an EMBL/GenBank/DDBJ whole genome shotgun (WGS) entry which is preliminary data.</text>
</comment>
<sequence>MHVAGLTLAPFHAVRYQPRRVRDLAAVTSPPYDVVVRPDGLHRLETAEPHNVVRLILPQDADHAAAAARLRHWRATGVLTADPRPGLYVYEQRTAAHGVLQRGLLGALALTPPAEGVVLPHEGVMPEVVEERAALMRATRANLEPLLLSYRGDPAGAAAAAVAQVPGERLPLLATTTANGVHHRVWAIHDPAEQAAINEELAHRRALIADGHHRWATALRLNDEHGGAPPWNRTLVLLVDTERHPLRVRAIHRVLPWLTPAAALARLDGAFRATPLPGHTLTSALERLTAAEGPALLLAGGDTFHLVDRPAPALLARAVPYDRPARWRELDATVLHHALLDHLWRPGPHGAGAPGNGLGVRYLHDAPSALDQAQRLGGSAVLLRPVAESTVRELAEAGVVMPQKSTSFGPKPASGLVLRDLSDELPGQTRGRGPGRIADEN</sequence>
<accession>A0A5N5ZQ70</accession>